<dbReference type="Gene3D" id="3.30.1490.130">
    <property type="entry name" value="D-aminoacylase. Domain 3"/>
    <property type="match status" value="1"/>
</dbReference>
<evidence type="ECO:0000313" key="3">
    <source>
        <dbReference type="Proteomes" id="UP000563094"/>
    </source>
</evidence>
<dbReference type="Proteomes" id="UP000563094">
    <property type="component" value="Unassembled WGS sequence"/>
</dbReference>
<dbReference type="CDD" id="cd01297">
    <property type="entry name" value="D-aminoacylase"/>
    <property type="match status" value="1"/>
</dbReference>
<dbReference type="Gene3D" id="3.20.20.140">
    <property type="entry name" value="Metal-dependent hydrolases"/>
    <property type="match status" value="2"/>
</dbReference>
<dbReference type="InterPro" id="IPR050378">
    <property type="entry name" value="Metallo-dep_Hydrolases_sf"/>
</dbReference>
<feature type="domain" description="Amidohydrolase 3" evidence="1">
    <location>
        <begin position="86"/>
        <end position="516"/>
    </location>
</feature>
<dbReference type="InterPro" id="IPR013108">
    <property type="entry name" value="Amidohydro_3"/>
</dbReference>
<sequence>MTYSVCISPLIKVPASGTCLVLLAGLLCLFQTQAYSQNVKKVDTLIKGAWVFDGSGKDSVRLDVGITGDRITYLEPAGKKVPKAKKTIAANGYYLAPGFIDPHTHVAADLSHPERKSNLAYLMQGVTTVFEGNDGSGPMPIGSTLAEWEQKGIGTNAGLFVGHGSVRKEVLGEKDVQPTPAQLDKMKKLVAEAMEQGAYGISTGLFYAPGSFARQSEVVELSKVAAAYGGIYDTHLRDESTYNIGLMNSIKETLEIGEAAGIPVHISHIKALGADVWGKSPEVIQMIEAAQQRGLRVTANQYPYLASRTNLIAAVVPRWAEDGGVKAMFARFDDASLADSLRNGIRDNIRRRGGPASLVLSTDNTTLNGKSLEKVAQEWQLDPVEAVFKVLRTDQKVRVVSFNMTEEDLLRFMKQPWVMTGSDGTPGHPRKYGSFTRKLKEYAIDHHHISMANAIHSSTGLTAQTLGIQGRGLVKKGYYADLILFQPQNLKDFATYEEPSNLASGMDYVFVNGVVAVENGKATGALAGKALKHKK</sequence>
<dbReference type="InterPro" id="IPR032466">
    <property type="entry name" value="Metal_Hydrolase"/>
</dbReference>
<dbReference type="RefSeq" id="WP_182514227.1">
    <property type="nucleotide sequence ID" value="NZ_JACJIQ010000020.1"/>
</dbReference>
<evidence type="ECO:0000259" key="1">
    <source>
        <dbReference type="Pfam" id="PF07969"/>
    </source>
</evidence>
<dbReference type="GO" id="GO:0016811">
    <property type="term" value="F:hydrolase activity, acting on carbon-nitrogen (but not peptide) bonds, in linear amides"/>
    <property type="evidence" value="ECO:0007669"/>
    <property type="project" value="InterPro"/>
</dbReference>
<dbReference type="PANTHER" id="PTHR11647">
    <property type="entry name" value="HYDRANTOINASE/DIHYDROPYRIMIDINASE FAMILY MEMBER"/>
    <property type="match status" value="1"/>
</dbReference>
<dbReference type="SUPFAM" id="SSF51556">
    <property type="entry name" value="Metallo-dependent hydrolases"/>
    <property type="match status" value="1"/>
</dbReference>
<name>A0A839GXW1_9BACT</name>
<dbReference type="SUPFAM" id="SSF51338">
    <property type="entry name" value="Composite domain of metallo-dependent hydrolases"/>
    <property type="match status" value="1"/>
</dbReference>
<evidence type="ECO:0000313" key="2">
    <source>
        <dbReference type="EMBL" id="MBA9079288.1"/>
    </source>
</evidence>
<dbReference type="Gene3D" id="2.30.40.10">
    <property type="entry name" value="Urease, subunit C, domain 1"/>
    <property type="match status" value="1"/>
</dbReference>
<organism evidence="2 3">
    <name type="scientific">Rufibacter quisquiliarum</name>
    <dbReference type="NCBI Taxonomy" id="1549639"/>
    <lineage>
        <taxon>Bacteria</taxon>
        <taxon>Pseudomonadati</taxon>
        <taxon>Bacteroidota</taxon>
        <taxon>Cytophagia</taxon>
        <taxon>Cytophagales</taxon>
        <taxon>Hymenobacteraceae</taxon>
        <taxon>Rufibacter</taxon>
    </lineage>
</organism>
<protein>
    <submittedName>
        <fullName evidence="2">N-acyl-D-aspartate/D-glutamate deacylase</fullName>
    </submittedName>
</protein>
<dbReference type="InterPro" id="IPR011059">
    <property type="entry name" value="Metal-dep_hydrolase_composite"/>
</dbReference>
<keyword evidence="3" id="KW-1185">Reference proteome</keyword>
<dbReference type="AlphaFoldDB" id="A0A839GXW1"/>
<dbReference type="InterPro" id="IPR023100">
    <property type="entry name" value="D-aminoacylase_insert_dom_sf"/>
</dbReference>
<proteinExistence type="predicted"/>
<dbReference type="EMBL" id="JACJIQ010000020">
    <property type="protein sequence ID" value="MBA9079288.1"/>
    <property type="molecule type" value="Genomic_DNA"/>
</dbReference>
<dbReference type="Pfam" id="PF07969">
    <property type="entry name" value="Amidohydro_3"/>
    <property type="match status" value="1"/>
</dbReference>
<comment type="caution">
    <text evidence="2">The sequence shown here is derived from an EMBL/GenBank/DDBJ whole genome shotgun (WGS) entry which is preliminary data.</text>
</comment>
<dbReference type="PANTHER" id="PTHR11647:SF1">
    <property type="entry name" value="COLLAPSIN RESPONSE MEDIATOR PROTEIN"/>
    <property type="match status" value="1"/>
</dbReference>
<accession>A0A839GXW1</accession>
<gene>
    <name evidence="2" type="ORF">FHS90_004023</name>
</gene>
<reference evidence="2 3" key="1">
    <citation type="submission" date="2020-08" db="EMBL/GenBank/DDBJ databases">
        <title>Genomic Encyclopedia of Type Strains, Phase IV (KMG-IV): sequencing the most valuable type-strain genomes for metagenomic binning, comparative biology and taxonomic classification.</title>
        <authorList>
            <person name="Goeker M."/>
        </authorList>
    </citation>
    <scope>NUCLEOTIDE SEQUENCE [LARGE SCALE GENOMIC DNA]</scope>
    <source>
        <strain evidence="2 3">DSM 29854</strain>
    </source>
</reference>